<feature type="signal peptide" evidence="1">
    <location>
        <begin position="1"/>
        <end position="20"/>
    </location>
</feature>
<evidence type="ECO:0008006" key="4">
    <source>
        <dbReference type="Google" id="ProtNLM"/>
    </source>
</evidence>
<dbReference type="SUPFAM" id="SSF48208">
    <property type="entry name" value="Six-hairpin glycosidases"/>
    <property type="match status" value="1"/>
</dbReference>
<evidence type="ECO:0000313" key="3">
    <source>
        <dbReference type="Proteomes" id="UP000500870"/>
    </source>
</evidence>
<sequence length="432" mass="46597">MPLRSIIPAILMSCVMTVLAGGDGRAASGSVRDMLASRLCAGLAGKMDGSPAPFVFRSFEPAPGGKALDPALSNTGFTYDNALASIALFACGKDAEATRVADALLLAVNRDRRYSDGRLRNAYRSGPVVSKTELMLLPGFWNAASNAWVEDGYQVGSATGNLAWAALALLTASERSDNPAYLQAAAKIMRWIDAYTKGDSDIGYTGGTFGHEPSPVKLDWKSTEHNLDVYAVASWLTESGDDKTWRTMQDRAGKFLDAMWNEQQGRFYVGSLPGSDRPNLTQSGIDSELWPILAVPEFRGRAERVLEWVDRHYAVGEGFDFNDDRDGIWLEGTAQAALAFQHAGHAGRAEALLATIDAEVSPDGLVYATVGPELTTGLMIGPASTSADFKYFRLPHVGATAWAILAAKDWNPFLRESSCARPCRNYARPGRG</sequence>
<dbReference type="GO" id="GO:0005975">
    <property type="term" value="P:carbohydrate metabolic process"/>
    <property type="evidence" value="ECO:0007669"/>
    <property type="project" value="InterPro"/>
</dbReference>
<dbReference type="Proteomes" id="UP000500870">
    <property type="component" value="Chromosome 3"/>
</dbReference>
<gene>
    <name evidence="2" type="ORF">FOB41_22015</name>
</gene>
<keyword evidence="1" id="KW-0732">Signal</keyword>
<dbReference type="AlphaFoldDB" id="A0A6H0ZSV2"/>
<name>A0A6H0ZSV2_9HYPH</name>
<dbReference type="RefSeq" id="WP_037092057.1">
    <property type="nucleotide sequence ID" value="NZ_CP050899.1"/>
</dbReference>
<accession>A0A6H0ZSV2</accession>
<dbReference type="InterPro" id="IPR008928">
    <property type="entry name" value="6-hairpin_glycosidase_sf"/>
</dbReference>
<reference evidence="2 3" key="1">
    <citation type="submission" date="2020-04" db="EMBL/GenBank/DDBJ databases">
        <title>FDA dAtabase for Regulatory Grade micrObial Sequences (FDA-ARGOS): Supporting development and validation of Infectious Disease Dx tests.</title>
        <authorList>
            <person name="Sciortino C."/>
            <person name="Tallon L."/>
            <person name="Sadzewicz L."/>
            <person name="Vavikolanu K."/>
            <person name="Mehta A."/>
            <person name="Aluvathingal J."/>
            <person name="Nadendla S."/>
            <person name="Nandy P."/>
            <person name="Geyer C."/>
            <person name="Yan Y."/>
            <person name="Sichtig H."/>
        </authorList>
    </citation>
    <scope>NUCLEOTIDE SEQUENCE [LARGE SCALE GENOMIC DNA]</scope>
    <source>
        <strain evidence="2 3">FDAARGOS_633</strain>
    </source>
</reference>
<dbReference type="EMBL" id="CP050899">
    <property type="protein sequence ID" value="QIX23828.1"/>
    <property type="molecule type" value="Genomic_DNA"/>
</dbReference>
<evidence type="ECO:0000313" key="2">
    <source>
        <dbReference type="EMBL" id="QIX23828.1"/>
    </source>
</evidence>
<organism evidence="2 3">
    <name type="scientific">Agrobacterium pusense</name>
    <dbReference type="NCBI Taxonomy" id="648995"/>
    <lineage>
        <taxon>Bacteria</taxon>
        <taxon>Pseudomonadati</taxon>
        <taxon>Pseudomonadota</taxon>
        <taxon>Alphaproteobacteria</taxon>
        <taxon>Hyphomicrobiales</taxon>
        <taxon>Rhizobiaceae</taxon>
        <taxon>Rhizobium/Agrobacterium group</taxon>
        <taxon>Agrobacterium</taxon>
    </lineage>
</organism>
<feature type="chain" id="PRO_5026360991" description="Methylaspartate ammonia-lyase" evidence="1">
    <location>
        <begin position="21"/>
        <end position="432"/>
    </location>
</feature>
<protein>
    <recommendedName>
        <fullName evidence="4">Methylaspartate ammonia-lyase</fullName>
    </recommendedName>
</protein>
<evidence type="ECO:0000256" key="1">
    <source>
        <dbReference type="SAM" id="SignalP"/>
    </source>
</evidence>
<proteinExistence type="predicted"/>